<name>A0AA85B692_9TREM</name>
<dbReference type="SUPFAM" id="SSF49562">
    <property type="entry name" value="C2 domain (Calcium/lipid-binding domain, CaLB)"/>
    <property type="match status" value="1"/>
</dbReference>
<dbReference type="InterPro" id="IPR035892">
    <property type="entry name" value="C2_domain_sf"/>
</dbReference>
<reference evidence="2" key="1">
    <citation type="submission" date="2023-11" db="UniProtKB">
        <authorList>
            <consortium name="WormBaseParasite"/>
        </authorList>
    </citation>
    <scope>IDENTIFICATION</scope>
</reference>
<accession>A0AA85B692</accession>
<dbReference type="Proteomes" id="UP000050791">
    <property type="component" value="Unassembled WGS sequence"/>
</dbReference>
<evidence type="ECO:0000313" key="2">
    <source>
        <dbReference type="WBParaSite" id="SMTH1_3090.1"/>
    </source>
</evidence>
<proteinExistence type="predicted"/>
<dbReference type="WBParaSite" id="SMTH1_3090.1">
    <property type="protein sequence ID" value="SMTH1_3090.1"/>
    <property type="gene ID" value="SMTH1_3090"/>
</dbReference>
<dbReference type="Gene3D" id="2.60.40.150">
    <property type="entry name" value="C2 domain"/>
    <property type="match status" value="1"/>
</dbReference>
<sequence>MTSKKLFSSEVKLFFNFKKTFQPIINVFSSFQSKHQTYSNNSWMKFTKYSDVIGHIHFSLEYIYTLKKLNVIISHLTGVSNLGKINKLFPSQIQTIFIIVLQLRQRIDFSLNKKELYIENDDLHRSYFTTPVQTFANPCFDQLFVFDIPFNELKHSELVFSVLYSASNDQNIVYSDIEEQYDISKRFNLLSSLYCHQSSQKSSQSGKIADGMLCIGEAIYRIDHEKLINYPKELIHIWQEFYPPLYSSDKSIIERKPNLLRNNGKFNREASKEDYVCMKICLSLDLVFADSLMSEISFYQLPKTSMVELSIIYAKRSSHLELYVRKITNLRVYMNETELIFRATYCLNNINSQSVTSQPIKITELGSYKTKKINKIENGYIIDHIKIPSDEYLTLNIEINELINYSQNIQIVFEIFIQTNFSSQILCLTRIVLSSTKMSNNYDKNHESTSLQYSDLIRELHRLKENNSFISTQKITYWHQINRT</sequence>
<evidence type="ECO:0000313" key="1">
    <source>
        <dbReference type="Proteomes" id="UP000050791"/>
    </source>
</evidence>
<organism evidence="1 2">
    <name type="scientific">Schistosoma mattheei</name>
    <dbReference type="NCBI Taxonomy" id="31246"/>
    <lineage>
        <taxon>Eukaryota</taxon>
        <taxon>Metazoa</taxon>
        <taxon>Spiralia</taxon>
        <taxon>Lophotrochozoa</taxon>
        <taxon>Platyhelminthes</taxon>
        <taxon>Trematoda</taxon>
        <taxon>Digenea</taxon>
        <taxon>Strigeidida</taxon>
        <taxon>Schistosomatoidea</taxon>
        <taxon>Schistosomatidae</taxon>
        <taxon>Schistosoma</taxon>
    </lineage>
</organism>
<dbReference type="AlphaFoldDB" id="A0AA85B692"/>
<evidence type="ECO:0008006" key="3">
    <source>
        <dbReference type="Google" id="ProtNLM"/>
    </source>
</evidence>
<protein>
    <recommendedName>
        <fullName evidence="3">C2 domain-containing protein</fullName>
    </recommendedName>
</protein>